<reference evidence="1 2" key="1">
    <citation type="journal article" date="2019" name="Int. J. Syst. Evol. Microbiol.">
        <title>The Global Catalogue of Microorganisms (GCM) 10K type strain sequencing project: providing services to taxonomists for standard genome sequencing and annotation.</title>
        <authorList>
            <consortium name="The Broad Institute Genomics Platform"/>
            <consortium name="The Broad Institute Genome Sequencing Center for Infectious Disease"/>
            <person name="Wu L."/>
            <person name="Ma J."/>
        </authorList>
    </citation>
    <scope>NUCLEOTIDE SEQUENCE [LARGE SCALE GENOMIC DNA]</scope>
    <source>
        <strain evidence="1 2">JCM 16221</strain>
    </source>
</reference>
<comment type="caution">
    <text evidence="1">The sequence shown here is derived from an EMBL/GenBank/DDBJ whole genome shotgun (WGS) entry which is preliminary data.</text>
</comment>
<dbReference type="InterPro" id="IPR029021">
    <property type="entry name" value="Prot-tyrosine_phosphatase-like"/>
</dbReference>
<dbReference type="EMBL" id="BAAARA010000008">
    <property type="protein sequence ID" value="GAA2347950.1"/>
    <property type="molecule type" value="Genomic_DNA"/>
</dbReference>
<dbReference type="InterPro" id="IPR026893">
    <property type="entry name" value="Tyr/Ser_Pase_IphP-type"/>
</dbReference>
<dbReference type="SUPFAM" id="SSF52799">
    <property type="entry name" value="(Phosphotyrosine protein) phosphatases II"/>
    <property type="match status" value="1"/>
</dbReference>
<protein>
    <recommendedName>
        <fullName evidence="3">Phosphatase</fullName>
    </recommendedName>
</protein>
<dbReference type="RefSeq" id="WP_344130981.1">
    <property type="nucleotide sequence ID" value="NZ_BAAARA010000008.1"/>
</dbReference>
<evidence type="ECO:0000313" key="2">
    <source>
        <dbReference type="Proteomes" id="UP001501218"/>
    </source>
</evidence>
<organism evidence="1 2">
    <name type="scientific">Saccharopolyspora halophila</name>
    <dbReference type="NCBI Taxonomy" id="405551"/>
    <lineage>
        <taxon>Bacteria</taxon>
        <taxon>Bacillati</taxon>
        <taxon>Actinomycetota</taxon>
        <taxon>Actinomycetes</taxon>
        <taxon>Pseudonocardiales</taxon>
        <taxon>Pseudonocardiaceae</taxon>
        <taxon>Saccharopolyspora</taxon>
    </lineage>
</organism>
<dbReference type="Proteomes" id="UP001501218">
    <property type="component" value="Unassembled WGS sequence"/>
</dbReference>
<accession>A0ABN3GBI6</accession>
<evidence type="ECO:0008006" key="3">
    <source>
        <dbReference type="Google" id="ProtNLM"/>
    </source>
</evidence>
<name>A0ABN3GBI6_9PSEU</name>
<sequence length="71" mass="7595">MDWDGTLNARDLGGLQANGGRIRCGAVVRADHPANMPATGWEQLRAHGVRTIIDLTGLEESQTDLAARLPS</sequence>
<evidence type="ECO:0000313" key="1">
    <source>
        <dbReference type="EMBL" id="GAA2347950.1"/>
    </source>
</evidence>
<dbReference type="Pfam" id="PF13350">
    <property type="entry name" value="Y_phosphatase3"/>
    <property type="match status" value="1"/>
</dbReference>
<keyword evidence="2" id="KW-1185">Reference proteome</keyword>
<gene>
    <name evidence="1" type="ORF">GCM10009854_26460</name>
</gene>
<dbReference type="Gene3D" id="3.90.190.10">
    <property type="entry name" value="Protein tyrosine phosphatase superfamily"/>
    <property type="match status" value="1"/>
</dbReference>
<proteinExistence type="predicted"/>